<comment type="caution">
    <text evidence="1">The sequence shown here is derived from an EMBL/GenBank/DDBJ whole genome shotgun (WGS) entry which is preliminary data.</text>
</comment>
<reference evidence="1 2" key="1">
    <citation type="submission" date="2023-07" db="EMBL/GenBank/DDBJ databases">
        <title>Genomic Encyclopedia of Type Strains, Phase IV (KMG-IV): sequencing the most valuable type-strain genomes for metagenomic binning, comparative biology and taxonomic classification.</title>
        <authorList>
            <person name="Goeker M."/>
        </authorList>
    </citation>
    <scope>NUCLEOTIDE SEQUENCE [LARGE SCALE GENOMIC DNA]</scope>
    <source>
        <strain evidence="1 2">DSM 19619</strain>
    </source>
</reference>
<evidence type="ECO:0000313" key="2">
    <source>
        <dbReference type="Proteomes" id="UP001242480"/>
    </source>
</evidence>
<sequence length="144" mass="16619">MLQVRKDLARQPTRAVINNLAARFGFEIHDCMQDWEWEVSDPDRIEEFLDAYASGDLGDDERFTLMETILESLEESGRQPESDSLWAMALENLETHIRLHASTVLYWSCLETDDLALAWTVAPFCRRILDNHRDLFEDDGSAPS</sequence>
<protein>
    <submittedName>
        <fullName evidence="1">Uncharacterized protein</fullName>
    </submittedName>
</protein>
<proteinExistence type="predicted"/>
<organism evidence="1 2">
    <name type="scientific">Labrys wisconsinensis</name>
    <dbReference type="NCBI Taxonomy" id="425677"/>
    <lineage>
        <taxon>Bacteria</taxon>
        <taxon>Pseudomonadati</taxon>
        <taxon>Pseudomonadota</taxon>
        <taxon>Alphaproteobacteria</taxon>
        <taxon>Hyphomicrobiales</taxon>
        <taxon>Xanthobacteraceae</taxon>
        <taxon>Labrys</taxon>
    </lineage>
</organism>
<name>A0ABU0J6V7_9HYPH</name>
<dbReference type="Proteomes" id="UP001242480">
    <property type="component" value="Unassembled WGS sequence"/>
</dbReference>
<dbReference type="EMBL" id="JAUSVX010000003">
    <property type="protein sequence ID" value="MDQ0469365.1"/>
    <property type="molecule type" value="Genomic_DNA"/>
</dbReference>
<keyword evidence="2" id="KW-1185">Reference proteome</keyword>
<dbReference type="RefSeq" id="WP_307272001.1">
    <property type="nucleotide sequence ID" value="NZ_JAUSVX010000003.1"/>
</dbReference>
<accession>A0ABU0J6V7</accession>
<evidence type="ECO:0000313" key="1">
    <source>
        <dbReference type="EMBL" id="MDQ0469365.1"/>
    </source>
</evidence>
<gene>
    <name evidence="1" type="ORF">QO011_002376</name>
</gene>